<evidence type="ECO:0000313" key="2">
    <source>
        <dbReference type="Proteomes" id="UP000248553"/>
    </source>
</evidence>
<protein>
    <submittedName>
        <fullName evidence="1">Uncharacterized protein</fullName>
    </submittedName>
</protein>
<name>A0A328BJ89_9BACT</name>
<reference evidence="2" key="1">
    <citation type="submission" date="2018-05" db="EMBL/GenBank/DDBJ databases">
        <authorList>
            <person name="Nie L."/>
        </authorList>
    </citation>
    <scope>NUCLEOTIDE SEQUENCE [LARGE SCALE GENOMIC DNA]</scope>
    <source>
        <strain evidence="2">NL</strain>
    </source>
</reference>
<sequence length="110" mass="11992">MTAEVIFHPEPWLRFPIRQPLRLSLWPAAKAHSVPAEFQIQEPVQAGTAYVLQIETLLAPVLEDLMQPGAAILFGTPPTRIAGEGRILSIEPKVPGPAVWVSPKTLNGPI</sequence>
<keyword evidence="2" id="KW-1185">Reference proteome</keyword>
<dbReference type="Proteomes" id="UP000248553">
    <property type="component" value="Unassembled WGS sequence"/>
</dbReference>
<dbReference type="EMBL" id="QHKM01000004">
    <property type="protein sequence ID" value="RAK65984.1"/>
    <property type="molecule type" value="Genomic_DNA"/>
</dbReference>
<proteinExistence type="predicted"/>
<dbReference type="AlphaFoldDB" id="A0A328BJ89"/>
<comment type="caution">
    <text evidence="1">The sequence shown here is derived from an EMBL/GenBank/DDBJ whole genome shotgun (WGS) entry which is preliminary data.</text>
</comment>
<evidence type="ECO:0000313" key="1">
    <source>
        <dbReference type="EMBL" id="RAK65984.1"/>
    </source>
</evidence>
<gene>
    <name evidence="1" type="ORF">DLM85_14855</name>
</gene>
<accession>A0A328BJ89</accession>
<organism evidence="1 2">
    <name type="scientific">Hymenobacter edaphi</name>
    <dbReference type="NCBI Taxonomy" id="2211146"/>
    <lineage>
        <taxon>Bacteria</taxon>
        <taxon>Pseudomonadati</taxon>
        <taxon>Bacteroidota</taxon>
        <taxon>Cytophagia</taxon>
        <taxon>Cytophagales</taxon>
        <taxon>Hymenobacteraceae</taxon>
        <taxon>Hymenobacter</taxon>
    </lineage>
</organism>